<organism evidence="4 5">
    <name type="scientific">Coccomyxa subellipsoidea</name>
    <dbReference type="NCBI Taxonomy" id="248742"/>
    <lineage>
        <taxon>Eukaryota</taxon>
        <taxon>Viridiplantae</taxon>
        <taxon>Chlorophyta</taxon>
        <taxon>core chlorophytes</taxon>
        <taxon>Trebouxiophyceae</taxon>
        <taxon>Trebouxiophyceae incertae sedis</taxon>
        <taxon>Coccomyxaceae</taxon>
        <taxon>Coccomyxa</taxon>
    </lineage>
</organism>
<comment type="caution">
    <text evidence="4">The sequence shown here is derived from an EMBL/GenBank/DDBJ whole genome shotgun (WGS) entry which is preliminary data.</text>
</comment>
<dbReference type="EMBL" id="JALJOT010000005">
    <property type="protein sequence ID" value="KAK9915474.1"/>
    <property type="molecule type" value="Genomic_DNA"/>
</dbReference>
<evidence type="ECO:0000313" key="4">
    <source>
        <dbReference type="EMBL" id="KAK9915474.1"/>
    </source>
</evidence>
<reference evidence="4 5" key="1">
    <citation type="journal article" date="2024" name="Nat. Commun.">
        <title>Phylogenomics reveals the evolutionary origins of lichenization in chlorophyte algae.</title>
        <authorList>
            <person name="Puginier C."/>
            <person name="Libourel C."/>
            <person name="Otte J."/>
            <person name="Skaloud P."/>
            <person name="Haon M."/>
            <person name="Grisel S."/>
            <person name="Petersen M."/>
            <person name="Berrin J.G."/>
            <person name="Delaux P.M."/>
            <person name="Dal Grande F."/>
            <person name="Keller J."/>
        </authorList>
    </citation>
    <scope>NUCLEOTIDE SEQUENCE [LARGE SCALE GENOMIC DNA]</scope>
    <source>
        <strain evidence="4 5">SAG 216-7</strain>
    </source>
</reference>
<gene>
    <name evidence="4" type="ORF">WJX75_009718</name>
</gene>
<dbReference type="Gene3D" id="3.30.830.10">
    <property type="entry name" value="Metalloenzyme, LuxS/M16 peptidase-like"/>
    <property type="match status" value="2"/>
</dbReference>
<evidence type="ECO:0000259" key="3">
    <source>
        <dbReference type="Pfam" id="PF05193"/>
    </source>
</evidence>
<feature type="domain" description="Peptidase M16 C-terminal" evidence="3">
    <location>
        <begin position="276"/>
        <end position="454"/>
    </location>
</feature>
<dbReference type="PANTHER" id="PTHR11851">
    <property type="entry name" value="METALLOPROTEASE"/>
    <property type="match status" value="1"/>
</dbReference>
<protein>
    <recommendedName>
        <fullName evidence="6">Peptidase M16</fullName>
    </recommendedName>
</protein>
<evidence type="ECO:0008006" key="6">
    <source>
        <dbReference type="Google" id="ProtNLM"/>
    </source>
</evidence>
<accession>A0ABR2YUB3</accession>
<proteinExistence type="inferred from homology"/>
<feature type="domain" description="Peptidase M16 N-terminal" evidence="2">
    <location>
        <begin position="74"/>
        <end position="136"/>
    </location>
</feature>
<evidence type="ECO:0000259" key="2">
    <source>
        <dbReference type="Pfam" id="PF00675"/>
    </source>
</evidence>
<dbReference type="PROSITE" id="PS00143">
    <property type="entry name" value="INSULINASE"/>
    <property type="match status" value="1"/>
</dbReference>
<dbReference type="Proteomes" id="UP001491310">
    <property type="component" value="Unassembled WGS sequence"/>
</dbReference>
<dbReference type="InterPro" id="IPR050361">
    <property type="entry name" value="MPP/UQCRC_Complex"/>
</dbReference>
<dbReference type="Pfam" id="PF00675">
    <property type="entry name" value="Peptidase_M16"/>
    <property type="match status" value="2"/>
</dbReference>
<dbReference type="Pfam" id="PF05193">
    <property type="entry name" value="Peptidase_M16_C"/>
    <property type="match status" value="1"/>
</dbReference>
<sequence length="525" mass="56816">MVLRPSGDGPTNADKHDLSRRGLLATVAIGTAWHGAACEASPGAATFGALEMEKRLTDRITEFELANGLHFIVMERHNAPIVSVHTYANVGGFDEVDGQTGIAHLLEHMAFKGSVRLGTRDYQREAALLNAVDEAFYAFWEAHEAGQAARAGQLYAQLQQLVAAAGELVEPNAFGSLLQRSGAVGLNATTSHDATKYFMSLPANKLELWFALEAERFQAPVFRELYSEKRVVAEERRSRIDATPLGRFQEAFLGAALANNYARPVIGFERDVASLGRREVEAFFRRHYGPRNLVISVVGDTAPEQVRDLAEKYFGGWRQEVQPAAAPSASEALARPTQGPMELQQAAQAGPAFMQAFYRPGVASPDAPVYDIISDILSSSRTSRFNANLVQRGVAYTANAVPSYPGDKHACVTLLYALPASGVSLPAVERALADQISALADTGPTQKELQRIKKGAKVMLVDALRSNSSMAAVLASYHTLTGSWKSLLTETALVEQLTPEDVRAVAARTFAQDNCFKGLVLPMKA</sequence>
<dbReference type="SUPFAM" id="SSF63411">
    <property type="entry name" value="LuxS/MPP-like metallohydrolase"/>
    <property type="match status" value="2"/>
</dbReference>
<dbReference type="PANTHER" id="PTHR11851:SF220">
    <property type="entry name" value="PEPTIDASE M16 DOMAIN PROTEIN"/>
    <property type="match status" value="1"/>
</dbReference>
<dbReference type="InterPro" id="IPR007863">
    <property type="entry name" value="Peptidase_M16_C"/>
</dbReference>
<evidence type="ECO:0000256" key="1">
    <source>
        <dbReference type="RuleBase" id="RU004447"/>
    </source>
</evidence>
<name>A0ABR2YUB3_9CHLO</name>
<feature type="domain" description="Peptidase M16 N-terminal" evidence="2">
    <location>
        <begin position="185"/>
        <end position="263"/>
    </location>
</feature>
<evidence type="ECO:0000313" key="5">
    <source>
        <dbReference type="Proteomes" id="UP001491310"/>
    </source>
</evidence>
<dbReference type="InterPro" id="IPR011249">
    <property type="entry name" value="Metalloenz_LuxS/M16"/>
</dbReference>
<comment type="similarity">
    <text evidence="1">Belongs to the peptidase M16 family.</text>
</comment>
<dbReference type="InterPro" id="IPR001431">
    <property type="entry name" value="Pept_M16_Zn_BS"/>
</dbReference>
<keyword evidence="5" id="KW-1185">Reference proteome</keyword>
<dbReference type="InterPro" id="IPR011765">
    <property type="entry name" value="Pept_M16_N"/>
</dbReference>